<dbReference type="PIRSF" id="PIRSF015921">
    <property type="entry name" value="FA_sphinglp_des"/>
    <property type="match status" value="1"/>
</dbReference>
<dbReference type="GeneID" id="59265622"/>
<feature type="domain" description="Cytochrome b5 heme-binding" evidence="7">
    <location>
        <begin position="10"/>
        <end position="85"/>
    </location>
</feature>
<dbReference type="InterPro" id="IPR012171">
    <property type="entry name" value="Fatty_acid_desaturase"/>
</dbReference>
<feature type="transmembrane region" description="Helical" evidence="6">
    <location>
        <begin position="544"/>
        <end position="570"/>
    </location>
</feature>
<gene>
    <name evidence="8" type="ORF">Bfra_011603</name>
</gene>
<keyword evidence="5" id="KW-0746">Sphingolipid metabolism</keyword>
<dbReference type="SMART" id="SM01117">
    <property type="entry name" value="Cyt-b5"/>
    <property type="match status" value="1"/>
</dbReference>
<comment type="pathway">
    <text evidence="1">Lipid metabolism; sphingolipid metabolism.</text>
</comment>
<dbReference type="EMBL" id="JABFCT010000018">
    <property type="protein sequence ID" value="KAF5869061.1"/>
    <property type="molecule type" value="Genomic_DNA"/>
</dbReference>
<dbReference type="Gene3D" id="3.10.120.10">
    <property type="entry name" value="Cytochrome b5-like heme/steroid binding domain"/>
    <property type="match status" value="1"/>
</dbReference>
<evidence type="ECO:0000256" key="1">
    <source>
        <dbReference type="ARBA" id="ARBA00004760"/>
    </source>
</evidence>
<reference evidence="8 9" key="1">
    <citation type="journal article" date="2020" name="Phytopathology">
        <title>A high-quality genome resource of Botrytis fragariae, a new and rapidly spreading fungal pathogen causing strawberry gray mold in the U.S.A.</title>
        <authorList>
            <person name="Wu Y."/>
            <person name="Saski C.A."/>
            <person name="Schnabel G."/>
            <person name="Xiao S."/>
            <person name="Hu M."/>
        </authorList>
    </citation>
    <scope>NUCLEOTIDE SEQUENCE [LARGE SCALE GENOMIC DNA]</scope>
    <source>
        <strain evidence="8 9">BVB16</strain>
    </source>
</reference>
<proteinExistence type="predicted"/>
<feature type="transmembrane region" description="Helical" evidence="6">
    <location>
        <begin position="343"/>
        <end position="365"/>
    </location>
</feature>
<dbReference type="GO" id="GO:0016717">
    <property type="term" value="F:oxidoreductase activity, acting on paired donors, with oxidation of a pair of donors resulting in the reduction of molecular oxygen to two molecules of water"/>
    <property type="evidence" value="ECO:0007669"/>
    <property type="project" value="TreeGrafter"/>
</dbReference>
<feature type="transmembrane region" description="Helical" evidence="6">
    <location>
        <begin position="377"/>
        <end position="397"/>
    </location>
</feature>
<feature type="transmembrane region" description="Helical" evidence="6">
    <location>
        <begin position="265"/>
        <end position="283"/>
    </location>
</feature>
<keyword evidence="5" id="KW-0443">Lipid metabolism</keyword>
<dbReference type="GO" id="GO:0016020">
    <property type="term" value="C:membrane"/>
    <property type="evidence" value="ECO:0007669"/>
    <property type="project" value="TreeGrafter"/>
</dbReference>
<dbReference type="CDD" id="cd03506">
    <property type="entry name" value="Delta6-FADS-like"/>
    <property type="match status" value="1"/>
</dbReference>
<keyword evidence="6" id="KW-1133">Transmembrane helix</keyword>
<dbReference type="AlphaFoldDB" id="A0A8H6AKM0"/>
<keyword evidence="6" id="KW-0812">Transmembrane</keyword>
<keyword evidence="6" id="KW-0472">Membrane</keyword>
<dbReference type="Pfam" id="PF00487">
    <property type="entry name" value="FA_desaturase"/>
    <property type="match status" value="1"/>
</dbReference>
<dbReference type="OrthoDB" id="260091at2759"/>
<evidence type="ECO:0000313" key="9">
    <source>
        <dbReference type="Proteomes" id="UP000531561"/>
    </source>
</evidence>
<evidence type="ECO:0000256" key="6">
    <source>
        <dbReference type="SAM" id="Phobius"/>
    </source>
</evidence>
<evidence type="ECO:0000259" key="7">
    <source>
        <dbReference type="PROSITE" id="PS50255"/>
    </source>
</evidence>
<comment type="pathway">
    <text evidence="2">Sphingolipid metabolism.</text>
</comment>
<dbReference type="Pfam" id="PF00173">
    <property type="entry name" value="Cyt-b5"/>
    <property type="match status" value="1"/>
</dbReference>
<evidence type="ECO:0000256" key="5">
    <source>
        <dbReference type="ARBA" id="ARBA00022919"/>
    </source>
</evidence>
<evidence type="ECO:0000256" key="3">
    <source>
        <dbReference type="ARBA" id="ARBA00012019"/>
    </source>
</evidence>
<dbReference type="PANTHER" id="PTHR19353">
    <property type="entry name" value="FATTY ACID DESATURASE 2"/>
    <property type="match status" value="1"/>
</dbReference>
<organism evidence="8 9">
    <name type="scientific">Botrytis fragariae</name>
    <dbReference type="NCBI Taxonomy" id="1964551"/>
    <lineage>
        <taxon>Eukaryota</taxon>
        <taxon>Fungi</taxon>
        <taxon>Dikarya</taxon>
        <taxon>Ascomycota</taxon>
        <taxon>Pezizomycotina</taxon>
        <taxon>Leotiomycetes</taxon>
        <taxon>Helotiales</taxon>
        <taxon>Sclerotiniaceae</taxon>
        <taxon>Botrytis</taxon>
    </lineage>
</organism>
<accession>A0A8H6AKM0</accession>
<dbReference type="EC" id="1.14.19.18" evidence="3"/>
<evidence type="ECO:0000256" key="4">
    <source>
        <dbReference type="ARBA" id="ARBA00016939"/>
    </source>
</evidence>
<evidence type="ECO:0000313" key="8">
    <source>
        <dbReference type="EMBL" id="KAF5869061.1"/>
    </source>
</evidence>
<dbReference type="GO" id="GO:0006665">
    <property type="term" value="P:sphingolipid metabolic process"/>
    <property type="evidence" value="ECO:0007669"/>
    <property type="project" value="UniProtKB-UniPathway"/>
</dbReference>
<dbReference type="InterPro" id="IPR005804">
    <property type="entry name" value="FA_desaturase_dom"/>
</dbReference>
<dbReference type="RefSeq" id="XP_037188010.1">
    <property type="nucleotide sequence ID" value="XM_037341930.1"/>
</dbReference>
<sequence>MDSSSEVRSKKVWPLKEIRELVEQGHAIVISEGYVLKLDAWLNRHPGGAKVILHVVGRDATVELDAFHSKEVKAQMARYRIGKLEEPWANVIPPIQRQSLRIPENEAEKEPSTPITEIPLVDVTVTENLLAVPRQANPDSDASSTASSIFDEEGLRLRNRTEGSSVDSEEIPDLETKIMDATELETRFQALIARLENEGLYDSKLSAYVTEILRCTILFSLSMVFLRMEWYATSAAFLGMFWHQIVATAHDAGHLAVTHDYNIDFLIGGVVLNFCGGLSIGWWKRNHNIHHIVTNSPTHDQDLQILPFIAISPVFFDSLYSTASECIMHYNWFAKFMVPKQAWTYYFLLSVARFNLYYLAWDFILRDLGTKLHRKQRIFELVGQIFFWTWFGYFLVYRSIPTVSQRIIFCLICHMITLPLHLQLTVSHFSMSTEESEPSEHWIQRMFRTTMDVDCPTWMDWFHGGLQFQVTHHLFPRMPRHNLRKASGYVKEFCAETGLKYEVYGFGESNGRMLDRLVEVARQARYLKDCQDSIVSKGSICMGIGIEVVSVCLCGCELGIALHCILWMLLHGMFDAKIRSVHMYILGVGRLS</sequence>
<dbReference type="SUPFAM" id="SSF55856">
    <property type="entry name" value="Cytochrome b5-like heme/steroid binding domain"/>
    <property type="match status" value="1"/>
</dbReference>
<dbReference type="Proteomes" id="UP000531561">
    <property type="component" value="Unassembled WGS sequence"/>
</dbReference>
<keyword evidence="9" id="KW-1185">Reference proteome</keyword>
<name>A0A8H6AKM0_9HELO</name>
<comment type="caution">
    <text evidence="8">The sequence shown here is derived from an EMBL/GenBank/DDBJ whole genome shotgun (WGS) entry which is preliminary data.</text>
</comment>
<dbReference type="InterPro" id="IPR001199">
    <property type="entry name" value="Cyt_B5-like_heme/steroid-bd"/>
</dbReference>
<protein>
    <recommendedName>
        <fullName evidence="4">Delta 8-(E)-sphingolipid desaturase</fullName>
        <ecNumber evidence="3">1.14.19.18</ecNumber>
    </recommendedName>
</protein>
<dbReference type="PROSITE" id="PS50255">
    <property type="entry name" value="CYTOCHROME_B5_2"/>
    <property type="match status" value="1"/>
</dbReference>
<feature type="transmembrane region" description="Helical" evidence="6">
    <location>
        <begin position="228"/>
        <end position="245"/>
    </location>
</feature>
<evidence type="ECO:0000256" key="2">
    <source>
        <dbReference type="ARBA" id="ARBA00004991"/>
    </source>
</evidence>
<dbReference type="InterPro" id="IPR036400">
    <property type="entry name" value="Cyt_B5-like_heme/steroid_sf"/>
</dbReference>
<dbReference type="UniPathway" id="UPA00222"/>
<dbReference type="PANTHER" id="PTHR19353:SF76">
    <property type="entry name" value="DELTA 8-(E)-SPHINGOLIPID DESATURASE"/>
    <property type="match status" value="1"/>
</dbReference>